<dbReference type="OrthoDB" id="6270243at2759"/>
<feature type="compositionally biased region" description="Low complexity" evidence="1">
    <location>
        <begin position="329"/>
        <end position="342"/>
    </location>
</feature>
<evidence type="ECO:0000313" key="2">
    <source>
        <dbReference type="EMBL" id="KAF7260403.1"/>
    </source>
</evidence>
<feature type="compositionally biased region" description="Basic and acidic residues" evidence="1">
    <location>
        <begin position="257"/>
        <end position="269"/>
    </location>
</feature>
<comment type="caution">
    <text evidence="2">The sequence shown here is derived from an EMBL/GenBank/DDBJ whole genome shotgun (WGS) entry which is preliminary data.</text>
</comment>
<sequence length="364" mass="39925">SAPQLRIVQSPRTSADRITYAVHNQPVQTQVPITHVLSVAHRIPIVNQSKPTGQKPVATVAPALNQFMLNGTVQPAKPVQLTNVRPHQPRCGSQPDETYHYPSANMNPLGVPSQLYRQTSTHQINQQGVAWKSSRPPPPYELALTLRQQQQQQQRHLQSSSQGGRQQGLSVSGRSTANQTQNGKFASNKAVGLRRHPQLVCALSVDHAQTLSTFPPRPSLPMRQECTELEQSQSRRDSSQHTCHPNPAAAPMGNTRHHPDAVRSPDRPTEAVPYSPPTKAPQRPAPPSYHQVVAMSRYSQQQQQQNKLSNHQSSSERPLPPTRTVAALSNSNHVSVRSSSASPGVTIVRPPNSVPPSSDPRKQV</sequence>
<feature type="compositionally biased region" description="Pro residues" evidence="1">
    <location>
        <begin position="274"/>
        <end position="287"/>
    </location>
</feature>
<feature type="non-terminal residue" evidence="2">
    <location>
        <position position="1"/>
    </location>
</feature>
<feature type="region of interest" description="Disordered" evidence="1">
    <location>
        <begin position="212"/>
        <end position="364"/>
    </location>
</feature>
<reference evidence="2" key="1">
    <citation type="submission" date="2019-07" db="EMBL/GenBank/DDBJ databases">
        <title>Annotation for the trematode Paragonimus miyazaki's.</title>
        <authorList>
            <person name="Choi Y.-J."/>
        </authorList>
    </citation>
    <scope>NUCLEOTIDE SEQUENCE</scope>
    <source>
        <strain evidence="2">Japan</strain>
    </source>
</reference>
<feature type="compositionally biased region" description="Low complexity" evidence="1">
    <location>
        <begin position="146"/>
        <end position="175"/>
    </location>
</feature>
<organism evidence="2 3">
    <name type="scientific">Paragonimus skrjabini miyazakii</name>
    <dbReference type="NCBI Taxonomy" id="59628"/>
    <lineage>
        <taxon>Eukaryota</taxon>
        <taxon>Metazoa</taxon>
        <taxon>Spiralia</taxon>
        <taxon>Lophotrochozoa</taxon>
        <taxon>Platyhelminthes</taxon>
        <taxon>Trematoda</taxon>
        <taxon>Digenea</taxon>
        <taxon>Plagiorchiida</taxon>
        <taxon>Troglotremata</taxon>
        <taxon>Troglotrematidae</taxon>
        <taxon>Paragonimus</taxon>
    </lineage>
</organism>
<gene>
    <name evidence="2" type="ORF">EG68_03343</name>
</gene>
<evidence type="ECO:0000256" key="1">
    <source>
        <dbReference type="SAM" id="MobiDB-lite"/>
    </source>
</evidence>
<evidence type="ECO:0000313" key="3">
    <source>
        <dbReference type="Proteomes" id="UP000822476"/>
    </source>
</evidence>
<name>A0A8S9Z4S5_9TREM</name>
<feature type="compositionally biased region" description="Polar residues" evidence="1">
    <location>
        <begin position="176"/>
        <end position="185"/>
    </location>
</feature>
<dbReference type="AlphaFoldDB" id="A0A8S9Z4S5"/>
<proteinExistence type="predicted"/>
<protein>
    <submittedName>
        <fullName evidence="2">Uncharacterized protein</fullName>
    </submittedName>
</protein>
<dbReference type="Proteomes" id="UP000822476">
    <property type="component" value="Unassembled WGS sequence"/>
</dbReference>
<feature type="region of interest" description="Disordered" evidence="1">
    <location>
        <begin position="121"/>
        <end position="140"/>
    </location>
</feature>
<dbReference type="EMBL" id="JTDE01000758">
    <property type="protein sequence ID" value="KAF7260403.1"/>
    <property type="molecule type" value="Genomic_DNA"/>
</dbReference>
<feature type="region of interest" description="Disordered" evidence="1">
    <location>
        <begin position="146"/>
        <end position="190"/>
    </location>
</feature>
<keyword evidence="3" id="KW-1185">Reference proteome</keyword>
<accession>A0A8S9Z4S5</accession>
<feature type="compositionally biased region" description="Low complexity" evidence="1">
    <location>
        <begin position="299"/>
        <end position="315"/>
    </location>
</feature>